<dbReference type="EMBL" id="CM056787">
    <property type="protein sequence ID" value="KAJ8733090.1"/>
    <property type="molecule type" value="Genomic_DNA"/>
</dbReference>
<organism evidence="1 2">
    <name type="scientific">Mythimna loreyi</name>
    <dbReference type="NCBI Taxonomy" id="667449"/>
    <lineage>
        <taxon>Eukaryota</taxon>
        <taxon>Metazoa</taxon>
        <taxon>Ecdysozoa</taxon>
        <taxon>Arthropoda</taxon>
        <taxon>Hexapoda</taxon>
        <taxon>Insecta</taxon>
        <taxon>Pterygota</taxon>
        <taxon>Neoptera</taxon>
        <taxon>Endopterygota</taxon>
        <taxon>Lepidoptera</taxon>
        <taxon>Glossata</taxon>
        <taxon>Ditrysia</taxon>
        <taxon>Noctuoidea</taxon>
        <taxon>Noctuidae</taxon>
        <taxon>Noctuinae</taxon>
        <taxon>Hadenini</taxon>
        <taxon>Mythimna</taxon>
    </lineage>
</organism>
<keyword evidence="2" id="KW-1185">Reference proteome</keyword>
<dbReference type="Proteomes" id="UP001231649">
    <property type="component" value="Chromosome 11"/>
</dbReference>
<evidence type="ECO:0000313" key="2">
    <source>
        <dbReference type="Proteomes" id="UP001231649"/>
    </source>
</evidence>
<comment type="caution">
    <text evidence="1">The sequence shown here is derived from an EMBL/GenBank/DDBJ whole genome shotgun (WGS) entry which is preliminary data.</text>
</comment>
<sequence>MEPKTELQRNAVAEKRRKELEMYQRALDIQWLDSRMQDGRMNRCLALIHREAEMEKNFQERTDHAAIVNARAEKETKLGIEIAKVRREEVCKLLRRHYLRERDPSLKELSKKLQAGYVSRDLQQQILHNEYKKLQDKAEDMRANNVVLHSLYDDKAAAECAEKDKIQRTTQYCKELQQQLVNRQLQKQCQYEDSLIEKKMLEDIMRTMSDEDMKELKQKRDQTDKMRHEMKTFMQAREAWKEKQKQMVIIEERQIEEQCKQMADRSSNIIAERERKIKLKEEINEKMSAKILADEAARQERLDLIKLLQEQEYLEKNHQDDLAGKKKAERVRKETMEALAAQMSEHRRAEQNRKDLEAQFRKETEAKLAADLAKDREKLQQKKEKGKLYTQELLQQIQDNARRRKIEEEKEEQRAVQVYEYDRKWREEVSKERAKMIEEHVPQLLGYLQAGVISKQDLPAVRAGADQREDLKKLDIEAMAESKRPHRFAKCNAQCRIIREY</sequence>
<name>A0ACC2R4S3_9NEOP</name>
<proteinExistence type="predicted"/>
<accession>A0ACC2R4S3</accession>
<reference evidence="1" key="1">
    <citation type="submission" date="2023-03" db="EMBL/GenBank/DDBJ databases">
        <title>Chromosome-level genomes of two armyworms, Mythimna separata and Mythimna loreyi, provide insights into the biosynthesis and reception of sex pheromones.</title>
        <authorList>
            <person name="Zhao H."/>
        </authorList>
    </citation>
    <scope>NUCLEOTIDE SEQUENCE</scope>
    <source>
        <strain evidence="1">BeijingLab</strain>
    </source>
</reference>
<evidence type="ECO:0000313" key="1">
    <source>
        <dbReference type="EMBL" id="KAJ8733090.1"/>
    </source>
</evidence>
<gene>
    <name evidence="1" type="ORF">PYW08_001388</name>
</gene>
<protein>
    <submittedName>
        <fullName evidence="1">Uncharacterized protein</fullName>
    </submittedName>
</protein>